<evidence type="ECO:0000313" key="3">
    <source>
        <dbReference type="Proteomes" id="UP001501585"/>
    </source>
</evidence>
<feature type="region of interest" description="Disordered" evidence="1">
    <location>
        <begin position="1"/>
        <end position="28"/>
    </location>
</feature>
<protein>
    <submittedName>
        <fullName evidence="2">Uncharacterized protein</fullName>
    </submittedName>
</protein>
<feature type="compositionally biased region" description="Basic and acidic residues" evidence="1">
    <location>
        <begin position="1"/>
        <end position="10"/>
    </location>
</feature>
<dbReference type="Proteomes" id="UP001501585">
    <property type="component" value="Unassembled WGS sequence"/>
</dbReference>
<evidence type="ECO:0000256" key="1">
    <source>
        <dbReference type="SAM" id="MobiDB-lite"/>
    </source>
</evidence>
<dbReference type="EMBL" id="BAAAPC010000019">
    <property type="protein sequence ID" value="GAA2008524.1"/>
    <property type="molecule type" value="Genomic_DNA"/>
</dbReference>
<accession>A0ABN2TG96</accession>
<gene>
    <name evidence="2" type="ORF">GCM10009799_40240</name>
</gene>
<proteinExistence type="predicted"/>
<reference evidence="2 3" key="1">
    <citation type="journal article" date="2019" name="Int. J. Syst. Evol. Microbiol.">
        <title>The Global Catalogue of Microorganisms (GCM) 10K type strain sequencing project: providing services to taxonomists for standard genome sequencing and annotation.</title>
        <authorList>
            <consortium name="The Broad Institute Genomics Platform"/>
            <consortium name="The Broad Institute Genome Sequencing Center for Infectious Disease"/>
            <person name="Wu L."/>
            <person name="Ma J."/>
        </authorList>
    </citation>
    <scope>NUCLEOTIDE SEQUENCE [LARGE SCALE GENOMIC DNA]</scope>
    <source>
        <strain evidence="2 3">JCM 15313</strain>
    </source>
</reference>
<sequence>MTEEKRESPRAKACPGGGRAISTPPQEDHGDAHALLFGVYATAPVVCPLALRHVPGLIDTCQQKVTHSVPPVEASLRKTVCLCLESSEEFPPSSRSWQC</sequence>
<keyword evidence="3" id="KW-1185">Reference proteome</keyword>
<evidence type="ECO:0000313" key="2">
    <source>
        <dbReference type="EMBL" id="GAA2008524.1"/>
    </source>
</evidence>
<comment type="caution">
    <text evidence="2">The sequence shown here is derived from an EMBL/GenBank/DDBJ whole genome shotgun (WGS) entry which is preliminary data.</text>
</comment>
<organism evidence="2 3">
    <name type="scientific">Nocardiopsis rhodophaea</name>
    <dbReference type="NCBI Taxonomy" id="280238"/>
    <lineage>
        <taxon>Bacteria</taxon>
        <taxon>Bacillati</taxon>
        <taxon>Actinomycetota</taxon>
        <taxon>Actinomycetes</taxon>
        <taxon>Streptosporangiales</taxon>
        <taxon>Nocardiopsidaceae</taxon>
        <taxon>Nocardiopsis</taxon>
    </lineage>
</organism>
<name>A0ABN2TG96_9ACTN</name>